<name>A0A9L0RZD1_HORSE</name>
<accession>A0A9L0RZD1</accession>
<dbReference type="Ensembl" id="ENSECAT00000146217.1">
    <property type="protein sequence ID" value="ENSECAP00000069195.1"/>
    <property type="gene ID" value="ENSECAG00000024544.4"/>
</dbReference>
<protein>
    <submittedName>
        <fullName evidence="2">Splicing factor 1</fullName>
    </submittedName>
</protein>
<reference evidence="2 3" key="1">
    <citation type="journal article" date="2009" name="Science">
        <title>Genome sequence, comparative analysis, and population genetics of the domestic horse.</title>
        <authorList>
            <consortium name="Broad Institute Genome Sequencing Platform"/>
            <consortium name="Broad Institute Whole Genome Assembly Team"/>
            <person name="Wade C.M."/>
            <person name="Giulotto E."/>
            <person name="Sigurdsson S."/>
            <person name="Zoli M."/>
            <person name="Gnerre S."/>
            <person name="Imsland F."/>
            <person name="Lear T.L."/>
            <person name="Adelson D.L."/>
            <person name="Bailey E."/>
            <person name="Bellone R.R."/>
            <person name="Bloecker H."/>
            <person name="Distl O."/>
            <person name="Edgar R.C."/>
            <person name="Garber M."/>
            <person name="Leeb T."/>
            <person name="Mauceli E."/>
            <person name="MacLeod J.N."/>
            <person name="Penedo M.C.T."/>
            <person name="Raison J.M."/>
            <person name="Sharpe T."/>
            <person name="Vogel J."/>
            <person name="Andersson L."/>
            <person name="Antczak D.F."/>
            <person name="Biagi T."/>
            <person name="Binns M.M."/>
            <person name="Chowdhary B.P."/>
            <person name="Coleman S.J."/>
            <person name="Della Valle G."/>
            <person name="Fryc S."/>
            <person name="Guerin G."/>
            <person name="Hasegawa T."/>
            <person name="Hill E.W."/>
            <person name="Jurka J."/>
            <person name="Kiialainen A."/>
            <person name="Lindgren G."/>
            <person name="Liu J."/>
            <person name="Magnani E."/>
            <person name="Mickelson J.R."/>
            <person name="Murray J."/>
            <person name="Nergadze S.G."/>
            <person name="Onofrio R."/>
            <person name="Pedroni S."/>
            <person name="Piras M.F."/>
            <person name="Raudsepp T."/>
            <person name="Rocchi M."/>
            <person name="Roeed K.H."/>
            <person name="Ryder O.A."/>
            <person name="Searle S."/>
            <person name="Skow L."/>
            <person name="Swinburne J.E."/>
            <person name="Syvaenen A.C."/>
            <person name="Tozaki T."/>
            <person name="Valberg S.J."/>
            <person name="Vaudin M."/>
            <person name="White J.R."/>
            <person name="Zody M.C."/>
            <person name="Lander E.S."/>
            <person name="Lindblad-Toh K."/>
        </authorList>
    </citation>
    <scope>NUCLEOTIDE SEQUENCE [LARGE SCALE GENOMIC DNA]</scope>
    <source>
        <strain evidence="2 3">Thoroughbred</strain>
    </source>
</reference>
<keyword evidence="3" id="KW-1185">Reference proteome</keyword>
<evidence type="ECO:0000313" key="2">
    <source>
        <dbReference type="Ensembl" id="ENSECAP00000069195.1"/>
    </source>
</evidence>
<gene>
    <name evidence="2" type="primary">SF1</name>
</gene>
<sequence>MATGANATPLDFPSKKRKRSRWNQDTMEQKTVIPGMPTVIPPGLTREQERAYIGPLPLSPSTIARGSGLTRASSAPVKSWKRSGITSSRKWLLSTLISSHLQTTSKQRARSPGARTHAACVGSGGTILVLTSHLLLQITYN</sequence>
<evidence type="ECO:0000256" key="1">
    <source>
        <dbReference type="SAM" id="MobiDB-lite"/>
    </source>
</evidence>
<feature type="region of interest" description="Disordered" evidence="1">
    <location>
        <begin position="1"/>
        <end position="24"/>
    </location>
</feature>
<reference evidence="2" key="3">
    <citation type="submission" date="2025-09" db="UniProtKB">
        <authorList>
            <consortium name="Ensembl"/>
        </authorList>
    </citation>
    <scope>IDENTIFICATION</scope>
    <source>
        <strain evidence="2">Thoroughbred</strain>
    </source>
</reference>
<proteinExistence type="predicted"/>
<dbReference type="AlphaFoldDB" id="A0A9L0RZD1"/>
<evidence type="ECO:0000313" key="3">
    <source>
        <dbReference type="Proteomes" id="UP000002281"/>
    </source>
</evidence>
<dbReference type="GeneTree" id="ENSGT00940000157258"/>
<organism evidence="2 3">
    <name type="scientific">Equus caballus</name>
    <name type="common">Horse</name>
    <dbReference type="NCBI Taxonomy" id="9796"/>
    <lineage>
        <taxon>Eukaryota</taxon>
        <taxon>Metazoa</taxon>
        <taxon>Chordata</taxon>
        <taxon>Craniata</taxon>
        <taxon>Vertebrata</taxon>
        <taxon>Euteleostomi</taxon>
        <taxon>Mammalia</taxon>
        <taxon>Eutheria</taxon>
        <taxon>Laurasiatheria</taxon>
        <taxon>Perissodactyla</taxon>
        <taxon>Equidae</taxon>
        <taxon>Equus</taxon>
    </lineage>
</organism>
<reference evidence="2" key="2">
    <citation type="submission" date="2025-08" db="UniProtKB">
        <authorList>
            <consortium name="Ensembl"/>
        </authorList>
    </citation>
    <scope>IDENTIFICATION</scope>
    <source>
        <strain evidence="2">Thoroughbred</strain>
    </source>
</reference>
<dbReference type="Proteomes" id="UP000002281">
    <property type="component" value="Chromosome 12"/>
</dbReference>